<reference evidence="2" key="1">
    <citation type="journal article" date="2016" name="Nature">
        <title>Genome evolution in the allotetraploid frog Xenopus laevis.</title>
        <authorList>
            <person name="Session A.M."/>
            <person name="Uno Y."/>
            <person name="Kwon T."/>
            <person name="Chapman J.A."/>
            <person name="Toyoda A."/>
            <person name="Takahashi S."/>
            <person name="Fukui A."/>
            <person name="Hikosaka A."/>
            <person name="Suzuki A."/>
            <person name="Kondo M."/>
            <person name="van Heeringen S.J."/>
            <person name="Quigley I."/>
            <person name="Heinz S."/>
            <person name="Ogino H."/>
            <person name="Ochi H."/>
            <person name="Hellsten U."/>
            <person name="Lyons J.B."/>
            <person name="Simakov O."/>
            <person name="Putnam N."/>
            <person name="Stites J."/>
            <person name="Kuroki Y."/>
            <person name="Tanaka T."/>
            <person name="Michiue T."/>
            <person name="Watanabe M."/>
            <person name="Bogdanovic O."/>
            <person name="Lister R."/>
            <person name="Georgiou G."/>
            <person name="Paranjpe S.S."/>
            <person name="van Kruijsbergen I."/>
            <person name="Shu S."/>
            <person name="Carlson J."/>
            <person name="Kinoshita T."/>
            <person name="Ohta Y."/>
            <person name="Mawaribuchi S."/>
            <person name="Jenkins J."/>
            <person name="Grimwood J."/>
            <person name="Schmutz J."/>
            <person name="Mitros T."/>
            <person name="Mozaffari S.V."/>
            <person name="Suzuki Y."/>
            <person name="Haramoto Y."/>
            <person name="Yamamoto T.S."/>
            <person name="Takagi C."/>
            <person name="Heald R."/>
            <person name="Miller K."/>
            <person name="Haudenschild C."/>
            <person name="Kitzman J."/>
            <person name="Nakayama T."/>
            <person name="Izutsu Y."/>
            <person name="Robert J."/>
            <person name="Fortriede J."/>
            <person name="Burns K."/>
            <person name="Lotay V."/>
            <person name="Karimi K."/>
            <person name="Yasuoka Y."/>
            <person name="Dichmann D.S."/>
            <person name="Flajnik M.F."/>
            <person name="Houston D.W."/>
            <person name="Shendure J."/>
            <person name="DuPasquier L."/>
            <person name="Vize P.D."/>
            <person name="Zorn A.M."/>
            <person name="Ito M."/>
            <person name="Marcotte E.M."/>
            <person name="Wallingford J.B."/>
            <person name="Ito Y."/>
            <person name="Asashima M."/>
            <person name="Ueno N."/>
            <person name="Matsuda Y."/>
            <person name="Veenstra G.J."/>
            <person name="Fujiyama A."/>
            <person name="Harland R.M."/>
            <person name="Taira M."/>
            <person name="Rokhsar D.S."/>
        </authorList>
    </citation>
    <scope>NUCLEOTIDE SEQUENCE [LARGE SCALE GENOMIC DNA]</scope>
    <source>
        <strain evidence="2">J</strain>
    </source>
</reference>
<evidence type="ECO:0000313" key="2">
    <source>
        <dbReference type="Proteomes" id="UP000694892"/>
    </source>
</evidence>
<evidence type="ECO:0000313" key="1">
    <source>
        <dbReference type="EMBL" id="OCT99708.1"/>
    </source>
</evidence>
<proteinExistence type="predicted"/>
<sequence>MGSLKLHCISQNEKLIKVTKGTPKTHILAIIQDLKLNQYQSLLEALLLAKRIITQNWRNIAALPTFPTWKQVMQDTCSIEQLMYTKRKVPTKFNKIWGSWPDLYPQQPIVR</sequence>
<name>A0A974I3A2_XENLA</name>
<dbReference type="EMBL" id="CM004466">
    <property type="protein sequence ID" value="OCT99708.1"/>
    <property type="molecule type" value="Genomic_DNA"/>
</dbReference>
<protein>
    <submittedName>
        <fullName evidence="1">Uncharacterized protein</fullName>
    </submittedName>
</protein>
<gene>
    <name evidence="1" type="ORF">XELAEV_18005491mg</name>
</gene>
<organism evidence="1 2">
    <name type="scientific">Xenopus laevis</name>
    <name type="common">African clawed frog</name>
    <dbReference type="NCBI Taxonomy" id="8355"/>
    <lineage>
        <taxon>Eukaryota</taxon>
        <taxon>Metazoa</taxon>
        <taxon>Chordata</taxon>
        <taxon>Craniata</taxon>
        <taxon>Vertebrata</taxon>
        <taxon>Euteleostomi</taxon>
        <taxon>Amphibia</taxon>
        <taxon>Batrachia</taxon>
        <taxon>Anura</taxon>
        <taxon>Pipoidea</taxon>
        <taxon>Pipidae</taxon>
        <taxon>Xenopodinae</taxon>
        <taxon>Xenopus</taxon>
        <taxon>Xenopus</taxon>
    </lineage>
</organism>
<accession>A0A974I3A2</accession>
<dbReference type="AlphaFoldDB" id="A0A974I3A2"/>
<dbReference type="Proteomes" id="UP000694892">
    <property type="component" value="Chromosome 1L"/>
</dbReference>